<sequence length="202" mass="22510">MEGDKFTDQNLVSILSIDGGGGIRGIILAVILNFLECELQKLDGPKARIADYFNTISGTNTGGLMTAMLTCPNSRGRPLYTANDIINIYLNYFTSIFCPPRRSLVWKLPFLERVTTFFLGPKYDGWCPHKVVRQLLGEKRLHDTLTDVVIVDYDNISDDLVVFSNQEMTKLPSLDALLSDICIGAMATPGYLPSHNFETIII</sequence>
<keyword evidence="3 5" id="KW-0443">Lipid metabolism</keyword>
<evidence type="ECO:0000259" key="6">
    <source>
        <dbReference type="PROSITE" id="PS51635"/>
    </source>
</evidence>
<evidence type="ECO:0000256" key="4">
    <source>
        <dbReference type="PROSITE-ProRule" id="PRU01161"/>
    </source>
</evidence>
<accession>A0A8T0CMV1</accession>
<dbReference type="GO" id="GO:0004620">
    <property type="term" value="F:phospholipase activity"/>
    <property type="evidence" value="ECO:0007669"/>
    <property type="project" value="TreeGrafter"/>
</dbReference>
<dbReference type="PROSITE" id="PS51635">
    <property type="entry name" value="PNPLA"/>
    <property type="match status" value="1"/>
</dbReference>
<comment type="domain">
    <text evidence="5">The nitrogen atoms of the two glycine residues in the GGXR motif define the oxyanion hole, and stabilize the oxyanion that forms during the nucleophilic attack by the catalytic serine during substrate cleavage.</text>
</comment>
<proteinExistence type="inferred from homology"/>
<dbReference type="Proteomes" id="UP000806378">
    <property type="component" value="Unassembled WGS sequence"/>
</dbReference>
<comment type="similarity">
    <text evidence="1 5">Belongs to the patatin family.</text>
</comment>
<name>A0A8T0CMV1_CORYI</name>
<comment type="caution">
    <text evidence="7">The sequence shown here is derived from an EMBL/GenBank/DDBJ whole genome shotgun (WGS) entry which is preliminary data.</text>
</comment>
<evidence type="ECO:0000313" key="8">
    <source>
        <dbReference type="Proteomes" id="UP000806378"/>
    </source>
</evidence>
<gene>
    <name evidence="7" type="ORF">BT93_L2904</name>
</gene>
<evidence type="ECO:0000256" key="1">
    <source>
        <dbReference type="ARBA" id="ARBA00010240"/>
    </source>
</evidence>
<dbReference type="EMBL" id="MU090759">
    <property type="protein sequence ID" value="KAF7847496.1"/>
    <property type="molecule type" value="Genomic_DNA"/>
</dbReference>
<keyword evidence="5" id="KW-0378">Hydrolase</keyword>
<dbReference type="AlphaFoldDB" id="A0A8T0CMV1"/>
<dbReference type="Pfam" id="PF01734">
    <property type="entry name" value="Patatin"/>
    <property type="match status" value="1"/>
</dbReference>
<evidence type="ECO:0000256" key="2">
    <source>
        <dbReference type="ARBA" id="ARBA00022963"/>
    </source>
</evidence>
<keyword evidence="8" id="KW-1185">Reference proteome</keyword>
<dbReference type="InterPro" id="IPR016035">
    <property type="entry name" value="Acyl_Trfase/lysoPLipase"/>
</dbReference>
<dbReference type="InterPro" id="IPR002641">
    <property type="entry name" value="PNPLA_dom"/>
</dbReference>
<dbReference type="SUPFAM" id="SSF52151">
    <property type="entry name" value="FabD/lysophospholipase-like"/>
    <property type="match status" value="1"/>
</dbReference>
<dbReference type="GO" id="GO:0047372">
    <property type="term" value="F:monoacylglycerol lipase activity"/>
    <property type="evidence" value="ECO:0007669"/>
    <property type="project" value="TreeGrafter"/>
</dbReference>
<dbReference type="Gene3D" id="3.40.1090.10">
    <property type="entry name" value="Cytosolic phospholipase A2 catalytic domain"/>
    <property type="match status" value="1"/>
</dbReference>
<dbReference type="Gramene" id="rna-gnl|WGS:JABURB|Cocit.L2904.1">
    <property type="protein sequence ID" value="cds-KAF7847496.1"/>
    <property type="gene ID" value="gene-BT93_L2904"/>
</dbReference>
<organism evidence="7 8">
    <name type="scientific">Corymbia citriodora subsp. variegata</name>
    <dbReference type="NCBI Taxonomy" id="360336"/>
    <lineage>
        <taxon>Eukaryota</taxon>
        <taxon>Viridiplantae</taxon>
        <taxon>Streptophyta</taxon>
        <taxon>Embryophyta</taxon>
        <taxon>Tracheophyta</taxon>
        <taxon>Spermatophyta</taxon>
        <taxon>Magnoliopsida</taxon>
        <taxon>eudicotyledons</taxon>
        <taxon>Gunneridae</taxon>
        <taxon>Pentapetalae</taxon>
        <taxon>rosids</taxon>
        <taxon>malvids</taxon>
        <taxon>Myrtales</taxon>
        <taxon>Myrtaceae</taxon>
        <taxon>Myrtoideae</taxon>
        <taxon>Eucalypteae</taxon>
        <taxon>Corymbia</taxon>
    </lineage>
</organism>
<dbReference type="PANTHER" id="PTHR32176">
    <property type="entry name" value="XYLOSE ISOMERASE"/>
    <property type="match status" value="1"/>
</dbReference>
<protein>
    <recommendedName>
        <fullName evidence="5">Patatin</fullName>
        <ecNumber evidence="5">3.1.1.-</ecNumber>
    </recommendedName>
</protein>
<keyword evidence="2 5" id="KW-0442">Lipid degradation</keyword>
<evidence type="ECO:0000313" key="7">
    <source>
        <dbReference type="EMBL" id="KAF7847496.1"/>
    </source>
</evidence>
<dbReference type="OrthoDB" id="1658288at2759"/>
<dbReference type="PANTHER" id="PTHR32176:SF109">
    <property type="entry name" value="PATATIN-LIKE PROTEIN 2"/>
    <property type="match status" value="1"/>
</dbReference>
<evidence type="ECO:0000256" key="5">
    <source>
        <dbReference type="RuleBase" id="RU361262"/>
    </source>
</evidence>
<comment type="function">
    <text evidence="5">Lipolytic acyl hydrolase (LAH).</text>
</comment>
<evidence type="ECO:0000256" key="3">
    <source>
        <dbReference type="ARBA" id="ARBA00023098"/>
    </source>
</evidence>
<comment type="caution">
    <text evidence="4">Lacks conserved residue(s) required for the propagation of feature annotation.</text>
</comment>
<dbReference type="EC" id="3.1.1.-" evidence="5"/>
<feature type="domain" description="PNPLA" evidence="6">
    <location>
        <begin position="16"/>
        <end position="202"/>
    </location>
</feature>
<dbReference type="GO" id="GO:0016042">
    <property type="term" value="P:lipid catabolic process"/>
    <property type="evidence" value="ECO:0007669"/>
    <property type="project" value="UniProtKB-KW"/>
</dbReference>
<feature type="short sequence motif" description="GXGXXG" evidence="4">
    <location>
        <begin position="20"/>
        <end position="25"/>
    </location>
</feature>
<reference evidence="7" key="1">
    <citation type="submission" date="2020-05" db="EMBL/GenBank/DDBJ databases">
        <title>WGS assembly of Corymbia citriodora subspecies variegata.</title>
        <authorList>
            <person name="Barry K."/>
            <person name="Hundley H."/>
            <person name="Shu S."/>
            <person name="Jenkins J."/>
            <person name="Grimwood J."/>
            <person name="Baten A."/>
        </authorList>
    </citation>
    <scope>NUCLEOTIDE SEQUENCE</scope>
    <source>
        <strain evidence="7">CV2-018</strain>
    </source>
</reference>